<dbReference type="EC" id="4.1.2.4" evidence="6"/>
<dbReference type="PANTHER" id="PTHR10889:SF1">
    <property type="entry name" value="DEOXYRIBOSE-PHOSPHATE ALDOLASE"/>
    <property type="match status" value="1"/>
</dbReference>
<dbReference type="PANTHER" id="PTHR10889">
    <property type="entry name" value="DEOXYRIBOSE-PHOSPHATE ALDOLASE"/>
    <property type="match status" value="1"/>
</dbReference>
<reference evidence="7 8" key="1">
    <citation type="submission" date="2020-08" db="EMBL/GenBank/DDBJ databases">
        <title>A Genomic Blueprint of the Chicken Gut Microbiome.</title>
        <authorList>
            <person name="Gilroy R."/>
            <person name="Ravi A."/>
            <person name="Getino M."/>
            <person name="Pursley I."/>
            <person name="Horton D.L."/>
            <person name="Alikhan N.-F."/>
            <person name="Baker D."/>
            <person name="Gharbi K."/>
            <person name="Hall N."/>
            <person name="Watson M."/>
            <person name="Adriaenssens E.M."/>
            <person name="Foster-Nyarko E."/>
            <person name="Jarju S."/>
            <person name="Secka A."/>
            <person name="Antonio M."/>
            <person name="Oren A."/>
            <person name="Chaudhuri R."/>
            <person name="La Ragione R.M."/>
            <person name="Hildebrand F."/>
            <person name="Pallen M.J."/>
        </authorList>
    </citation>
    <scope>NUCLEOTIDE SEQUENCE [LARGE SCALE GENOMIC DNA]</scope>
    <source>
        <strain evidence="7 8">Sa1YVA6</strain>
    </source>
</reference>
<evidence type="ECO:0000256" key="3">
    <source>
        <dbReference type="ARBA" id="ARBA00023239"/>
    </source>
</evidence>
<comment type="function">
    <text evidence="6">Catalyzes a reversible aldol reaction between acetaldehyde and D-glyceraldehyde 3-phosphate to generate 2-deoxy-D-ribose 5-phosphate.</text>
</comment>
<comment type="caution">
    <text evidence="7">The sequence shown here is derived from an EMBL/GenBank/DDBJ whole genome shotgun (WGS) entry which is preliminary data.</text>
</comment>
<feature type="active site" description="Proton donor/acceptor" evidence="6">
    <location>
        <position position="91"/>
    </location>
</feature>
<accession>A0ABR8XIU6</accession>
<protein>
    <recommendedName>
        <fullName evidence="6">Deoxyribose-phosphate aldolase</fullName>
        <shortName evidence="6">DERA</shortName>
        <ecNumber evidence="6">4.1.2.4</ecNumber>
    </recommendedName>
    <alternativeName>
        <fullName evidence="6">2-deoxy-D-ribose 5-phosphate aldolase</fullName>
    </alternativeName>
    <alternativeName>
        <fullName evidence="6">Phosphodeoxyriboaldolase</fullName>
        <shortName evidence="6">Deoxyriboaldolase</shortName>
    </alternativeName>
</protein>
<dbReference type="InterPro" id="IPR028581">
    <property type="entry name" value="DeoC_typeI"/>
</dbReference>
<dbReference type="RefSeq" id="WP_191702468.1">
    <property type="nucleotide sequence ID" value="NZ_JACSPW010000001.1"/>
</dbReference>
<dbReference type="HAMAP" id="MF_00114">
    <property type="entry name" value="DeoC_type1"/>
    <property type="match status" value="1"/>
</dbReference>
<evidence type="ECO:0000256" key="1">
    <source>
        <dbReference type="ARBA" id="ARBA00010936"/>
    </source>
</evidence>
<feature type="active site" description="Proton donor/acceptor" evidence="6">
    <location>
        <position position="182"/>
    </location>
</feature>
<organism evidence="7 8">
    <name type="scientific">Solibacillus merdavium</name>
    <dbReference type="NCBI Taxonomy" id="2762218"/>
    <lineage>
        <taxon>Bacteria</taxon>
        <taxon>Bacillati</taxon>
        <taxon>Bacillota</taxon>
        <taxon>Bacilli</taxon>
        <taxon>Bacillales</taxon>
        <taxon>Caryophanaceae</taxon>
        <taxon>Solibacillus</taxon>
    </lineage>
</organism>
<keyword evidence="8" id="KW-1185">Reference proteome</keyword>
<comment type="catalytic activity">
    <reaction evidence="5 6">
        <text>2-deoxy-D-ribose 5-phosphate = D-glyceraldehyde 3-phosphate + acetaldehyde</text>
        <dbReference type="Rhea" id="RHEA:12821"/>
        <dbReference type="ChEBI" id="CHEBI:15343"/>
        <dbReference type="ChEBI" id="CHEBI:59776"/>
        <dbReference type="ChEBI" id="CHEBI:62877"/>
        <dbReference type="EC" id="4.1.2.4"/>
    </reaction>
</comment>
<sequence length="222" mass="23338">MTQNYAVMIDHTLLKADSTKNQVEKICAEAKQYGFASVCVNPTWVKFSAQQLEGTEVKVCTVIGFPLGATTSAVKAFETKDAIKNGAGEIDMVINIGALKDGDFDLVREDIKAVVDAANGTLVKVIIETCLLTDEEKVKACELAVEAGADFVKTSTGFSTGGATAEDIALMRKTVGPDLGVKASGGVRSLEDMQNMIDNGATRIGASSGVAIMNGLKSDSNY</sequence>
<dbReference type="InterPro" id="IPR011343">
    <property type="entry name" value="DeoC"/>
</dbReference>
<dbReference type="CDD" id="cd00959">
    <property type="entry name" value="DeoC"/>
    <property type="match status" value="1"/>
</dbReference>
<evidence type="ECO:0000313" key="7">
    <source>
        <dbReference type="EMBL" id="MBD8031850.1"/>
    </source>
</evidence>
<evidence type="ECO:0000256" key="2">
    <source>
        <dbReference type="ARBA" id="ARBA00022490"/>
    </source>
</evidence>
<evidence type="ECO:0000256" key="4">
    <source>
        <dbReference type="ARBA" id="ARBA00023270"/>
    </source>
</evidence>
<keyword evidence="3 6" id="KW-0456">Lyase</keyword>
<keyword evidence="4 6" id="KW-0704">Schiff base</keyword>
<evidence type="ECO:0000256" key="6">
    <source>
        <dbReference type="HAMAP-Rule" id="MF_00114"/>
    </source>
</evidence>
<comment type="similarity">
    <text evidence="1 6">Belongs to the DeoC/FbaB aldolase family. DeoC type 1 subfamily.</text>
</comment>
<gene>
    <name evidence="6 7" type="primary">deoC</name>
    <name evidence="7" type="ORF">H9632_02135</name>
</gene>
<evidence type="ECO:0000313" key="8">
    <source>
        <dbReference type="Proteomes" id="UP000600565"/>
    </source>
</evidence>
<dbReference type="InterPro" id="IPR002915">
    <property type="entry name" value="DeoC/FbaB/LacD_aldolase"/>
</dbReference>
<evidence type="ECO:0000256" key="5">
    <source>
        <dbReference type="ARBA" id="ARBA00048791"/>
    </source>
</evidence>
<comment type="subcellular location">
    <subcellularLocation>
        <location evidence="6">Cytoplasm</location>
    </subcellularLocation>
</comment>
<dbReference type="Gene3D" id="3.20.20.70">
    <property type="entry name" value="Aldolase class I"/>
    <property type="match status" value="1"/>
</dbReference>
<dbReference type="EMBL" id="JACSPW010000001">
    <property type="protein sequence ID" value="MBD8031850.1"/>
    <property type="molecule type" value="Genomic_DNA"/>
</dbReference>
<dbReference type="Proteomes" id="UP000600565">
    <property type="component" value="Unassembled WGS sequence"/>
</dbReference>
<proteinExistence type="inferred from homology"/>
<keyword evidence="2 6" id="KW-0963">Cytoplasm</keyword>
<dbReference type="GO" id="GO:0004139">
    <property type="term" value="F:deoxyribose-phosphate aldolase activity"/>
    <property type="evidence" value="ECO:0007669"/>
    <property type="project" value="UniProtKB-EC"/>
</dbReference>
<comment type="pathway">
    <text evidence="6">Carbohydrate degradation; 2-deoxy-D-ribose 1-phosphate degradation; D-glyceraldehyde 3-phosphate and acetaldehyde from 2-deoxy-alpha-D-ribose 1-phosphate: step 2/2.</text>
</comment>
<name>A0ABR8XIU6_9BACL</name>
<dbReference type="SUPFAM" id="SSF51569">
    <property type="entry name" value="Aldolase"/>
    <property type="match status" value="1"/>
</dbReference>
<dbReference type="InterPro" id="IPR013785">
    <property type="entry name" value="Aldolase_TIM"/>
</dbReference>
<dbReference type="Pfam" id="PF01791">
    <property type="entry name" value="DeoC"/>
    <property type="match status" value="1"/>
</dbReference>
<dbReference type="SMART" id="SM01133">
    <property type="entry name" value="DeoC"/>
    <property type="match status" value="1"/>
</dbReference>
<dbReference type="NCBIfam" id="TIGR00126">
    <property type="entry name" value="deoC"/>
    <property type="match status" value="1"/>
</dbReference>
<dbReference type="PIRSF" id="PIRSF001357">
    <property type="entry name" value="DeoC"/>
    <property type="match status" value="1"/>
</dbReference>
<feature type="active site" description="Schiff-base intermediate with acetaldehyde" evidence="6">
    <location>
        <position position="153"/>
    </location>
</feature>